<organism evidence="1 2">
    <name type="scientific">Aspergillus avenaceus</name>
    <dbReference type="NCBI Taxonomy" id="36643"/>
    <lineage>
        <taxon>Eukaryota</taxon>
        <taxon>Fungi</taxon>
        <taxon>Dikarya</taxon>
        <taxon>Ascomycota</taxon>
        <taxon>Pezizomycotina</taxon>
        <taxon>Eurotiomycetes</taxon>
        <taxon>Eurotiomycetidae</taxon>
        <taxon>Eurotiales</taxon>
        <taxon>Aspergillaceae</taxon>
        <taxon>Aspergillus</taxon>
        <taxon>Aspergillus subgen. Circumdati</taxon>
    </lineage>
</organism>
<dbReference type="EMBL" id="ML742056">
    <property type="protein sequence ID" value="KAE8152264.1"/>
    <property type="molecule type" value="Genomic_DNA"/>
</dbReference>
<name>A0A5N6U121_ASPAV</name>
<dbReference type="Proteomes" id="UP000325780">
    <property type="component" value="Unassembled WGS sequence"/>
</dbReference>
<protein>
    <submittedName>
        <fullName evidence="1">Uncharacterized protein</fullName>
    </submittedName>
</protein>
<sequence length="322" mass="36539">MTAFAPPKDQETWQEWIRYYNLDGESLHTFRPLQSASKATVAQFLLCRILHDPKPAAEFRRDIELWGLTEHMTRARQLLTVDYSEFDNYLTSISQDSGVTYKGADDTLPLGIFELPRECQRHIHDYGHGYTPRVTSHLHTESVVPDADEESVNIALVNLLQAICLKVPGVMSRWVSTRLRLKADFRDNNSFLALVDGALSIWGEPEKLYALIECKARELGIGLTKVLVQQALEIVAWLMQKTRPACALPGRILLVSQDRHEIFLTVGTLDRHYLSFLQGKPAPERFLKLTVYGPWDTKVALQMAYLAEVILAFTLRVGTGET</sequence>
<keyword evidence="2" id="KW-1185">Reference proteome</keyword>
<gene>
    <name evidence="1" type="ORF">BDV25DRAFT_138079</name>
</gene>
<evidence type="ECO:0000313" key="2">
    <source>
        <dbReference type="Proteomes" id="UP000325780"/>
    </source>
</evidence>
<dbReference type="AlphaFoldDB" id="A0A5N6U121"/>
<accession>A0A5N6U121</accession>
<dbReference type="OrthoDB" id="3508621at2759"/>
<evidence type="ECO:0000313" key="1">
    <source>
        <dbReference type="EMBL" id="KAE8152264.1"/>
    </source>
</evidence>
<reference evidence="1 2" key="1">
    <citation type="submission" date="2019-04" db="EMBL/GenBank/DDBJ databases">
        <title>Friends and foes A comparative genomics study of 23 Aspergillus species from section Flavi.</title>
        <authorList>
            <consortium name="DOE Joint Genome Institute"/>
            <person name="Kjaerbolling I."/>
            <person name="Vesth T."/>
            <person name="Frisvad J.C."/>
            <person name="Nybo J.L."/>
            <person name="Theobald S."/>
            <person name="Kildgaard S."/>
            <person name="Isbrandt T."/>
            <person name="Kuo A."/>
            <person name="Sato A."/>
            <person name="Lyhne E.K."/>
            <person name="Kogle M.E."/>
            <person name="Wiebenga A."/>
            <person name="Kun R.S."/>
            <person name="Lubbers R.J."/>
            <person name="Makela M.R."/>
            <person name="Barry K."/>
            <person name="Chovatia M."/>
            <person name="Clum A."/>
            <person name="Daum C."/>
            <person name="Haridas S."/>
            <person name="He G."/>
            <person name="LaButti K."/>
            <person name="Lipzen A."/>
            <person name="Mondo S."/>
            <person name="Riley R."/>
            <person name="Salamov A."/>
            <person name="Simmons B.A."/>
            <person name="Magnuson J.K."/>
            <person name="Henrissat B."/>
            <person name="Mortensen U.H."/>
            <person name="Larsen T.O."/>
            <person name="Devries R.P."/>
            <person name="Grigoriev I.V."/>
            <person name="Machida M."/>
            <person name="Baker S.E."/>
            <person name="Andersen M.R."/>
        </authorList>
    </citation>
    <scope>NUCLEOTIDE SEQUENCE [LARGE SCALE GENOMIC DNA]</scope>
    <source>
        <strain evidence="1 2">IBT 18842</strain>
    </source>
</reference>
<proteinExistence type="predicted"/>